<evidence type="ECO:0000256" key="1">
    <source>
        <dbReference type="ARBA" id="ARBA00006082"/>
    </source>
</evidence>
<dbReference type="PANTHER" id="PTHR10073">
    <property type="entry name" value="DNA MISMATCH REPAIR PROTEIN MLH, PMS, MUTL"/>
    <property type="match status" value="1"/>
</dbReference>
<dbReference type="Gene3D" id="3.30.230.10">
    <property type="match status" value="1"/>
</dbReference>
<evidence type="ECO:0000256" key="3">
    <source>
        <dbReference type="ARBA" id="ARBA00023204"/>
    </source>
</evidence>
<dbReference type="InterPro" id="IPR014762">
    <property type="entry name" value="DNA_mismatch_repair_CS"/>
</dbReference>
<comment type="similarity">
    <text evidence="1 4">Belongs to the DNA mismatch repair MutL/HexB family.</text>
</comment>
<keyword evidence="2 4" id="KW-0227">DNA damage</keyword>
<dbReference type="Pfam" id="PF13589">
    <property type="entry name" value="HATPase_c_3"/>
    <property type="match status" value="1"/>
</dbReference>
<dbReference type="Pfam" id="PF08676">
    <property type="entry name" value="MutL_C"/>
    <property type="match status" value="1"/>
</dbReference>
<dbReference type="SUPFAM" id="SSF54211">
    <property type="entry name" value="Ribosomal protein S5 domain 2-like"/>
    <property type="match status" value="1"/>
</dbReference>
<dbReference type="InterPro" id="IPR020667">
    <property type="entry name" value="DNA_mismatch_repair_MutL"/>
</dbReference>
<dbReference type="Pfam" id="PF01119">
    <property type="entry name" value="DNA_mis_repair"/>
    <property type="match status" value="1"/>
</dbReference>
<proteinExistence type="inferred from homology"/>
<organism evidence="5 6">
    <name type="scientific">Lachnoanaerobaculum umeaense</name>
    <dbReference type="NCBI Taxonomy" id="617123"/>
    <lineage>
        <taxon>Bacteria</taxon>
        <taxon>Bacillati</taxon>
        <taxon>Bacillota</taxon>
        <taxon>Clostridia</taxon>
        <taxon>Lachnospirales</taxon>
        <taxon>Lachnospiraceae</taxon>
        <taxon>Lachnoanaerobaculum</taxon>
    </lineage>
</organism>
<dbReference type="Gene3D" id="3.30.1370.100">
    <property type="entry name" value="MutL, C-terminal domain, regulatory subdomain"/>
    <property type="match status" value="1"/>
</dbReference>
<dbReference type="GO" id="GO:0016887">
    <property type="term" value="F:ATP hydrolysis activity"/>
    <property type="evidence" value="ECO:0007669"/>
    <property type="project" value="InterPro"/>
</dbReference>
<dbReference type="InterPro" id="IPR002099">
    <property type="entry name" value="MutL/Mlh/PMS"/>
</dbReference>
<comment type="function">
    <text evidence="4">This protein is involved in the repair of mismatches in DNA. It is required for dam-dependent methyl-directed DNA mismatch repair. May act as a 'molecular matchmaker', a protein that promotes the formation of a stable complex between two or more DNA-binding proteins in an ATP-dependent manner without itself being part of a final effector complex.</text>
</comment>
<keyword evidence="5" id="KW-0255">Endonuclease</keyword>
<accession>A0A385Q1E4</accession>
<evidence type="ECO:0000256" key="2">
    <source>
        <dbReference type="ARBA" id="ARBA00022763"/>
    </source>
</evidence>
<dbReference type="GO" id="GO:0004519">
    <property type="term" value="F:endonuclease activity"/>
    <property type="evidence" value="ECO:0007669"/>
    <property type="project" value="UniProtKB-KW"/>
</dbReference>
<dbReference type="OrthoDB" id="9763467at2"/>
<dbReference type="RefSeq" id="WP_111524082.1">
    <property type="nucleotide sequence ID" value="NZ_CP032364.1"/>
</dbReference>
<dbReference type="GO" id="GO:0005524">
    <property type="term" value="F:ATP binding"/>
    <property type="evidence" value="ECO:0007669"/>
    <property type="project" value="InterPro"/>
</dbReference>
<sequence length="661" mass="74498">MINILDKETIDKIAAGEVVERPASIVKELLENSIDAGSSSITVEIKNGGIDLIRITDNGCGIDSKEVKTAFLRHATSKIVSDKDLISIKSLGFRGEALSSIAAVSRCEIITKTRDELTGVRYYMEGGVEVEFEEIGAPDGTSIIIRDIFYNTPARRKFLKTSSTEGAHISELVEKMAMSNTDIAFKFISNNQVKLQTNGNGNMKDIIYQLYGKEISKALCAVDYEKDGVKIKGVIARPEVTRSTRSLENIFVNGRYIKDNIISKAIEDGFGDRLMQHQYPFCALSFDLEGVDVNVHPRKMEVRFSDGNHIYNCTKEAVEEIFKLQSSIREVPVGKAAANEKKVFTNTPEPFENRRRDIELQKPTDTSSDEIQWTIPKESNYNPQNDYALLKDDISRDSSDESKYYKCSNALYSLNNNIASLVDGEKTPAMDREQKFLDNSNAVNNIDIEEDLVGQKNKASQISFFDTEAKKYIKVIGQVFDTYWIVQLENEMYIIDQHAAHEKVMYERLLKESKDNKISAQMINPPIIVTLTDLEQDVLIKHMDEFKAAGFDIEEFGGKEYKINSIPNIFPSIPKAELFNEMLADSTNYDIISPSELILAKTASMACKAAIKGNMRISLIEANDLFDELLSLENPYNCPHGRPTIIKMSKQEIEKKFKRIV</sequence>
<dbReference type="SMART" id="SM01340">
    <property type="entry name" value="DNA_mis_repair"/>
    <property type="match status" value="1"/>
</dbReference>
<dbReference type="PROSITE" id="PS00058">
    <property type="entry name" value="DNA_MISMATCH_REPAIR_1"/>
    <property type="match status" value="1"/>
</dbReference>
<dbReference type="PANTHER" id="PTHR10073:SF12">
    <property type="entry name" value="DNA MISMATCH REPAIR PROTEIN MLH1"/>
    <property type="match status" value="1"/>
</dbReference>
<dbReference type="InterPro" id="IPR038973">
    <property type="entry name" value="MutL/Mlh/Pms-like"/>
</dbReference>
<dbReference type="Proteomes" id="UP000265562">
    <property type="component" value="Chromosome"/>
</dbReference>
<evidence type="ECO:0000313" key="5">
    <source>
        <dbReference type="EMBL" id="AYA99397.1"/>
    </source>
</evidence>
<dbReference type="InterPro" id="IPR013507">
    <property type="entry name" value="DNA_mismatch_S5_2-like"/>
</dbReference>
<dbReference type="Gene3D" id="3.30.1540.20">
    <property type="entry name" value="MutL, C-terminal domain, dimerisation subdomain"/>
    <property type="match status" value="1"/>
</dbReference>
<dbReference type="InterPro" id="IPR014790">
    <property type="entry name" value="MutL_C"/>
</dbReference>
<dbReference type="InterPro" id="IPR036890">
    <property type="entry name" value="HATPase_C_sf"/>
</dbReference>
<keyword evidence="6" id="KW-1185">Reference proteome</keyword>
<dbReference type="InterPro" id="IPR014721">
    <property type="entry name" value="Ribsml_uS5_D2-typ_fold_subgr"/>
</dbReference>
<dbReference type="InterPro" id="IPR042120">
    <property type="entry name" value="MutL_C_dimsub"/>
</dbReference>
<dbReference type="SUPFAM" id="SSF118116">
    <property type="entry name" value="DNA mismatch repair protein MutL"/>
    <property type="match status" value="1"/>
</dbReference>
<dbReference type="GO" id="GO:0006298">
    <property type="term" value="P:mismatch repair"/>
    <property type="evidence" value="ECO:0007669"/>
    <property type="project" value="UniProtKB-UniRule"/>
</dbReference>
<dbReference type="EMBL" id="CP032364">
    <property type="protein sequence ID" value="AYA99397.1"/>
    <property type="molecule type" value="Genomic_DNA"/>
</dbReference>
<dbReference type="NCBIfam" id="TIGR00585">
    <property type="entry name" value="mutl"/>
    <property type="match status" value="1"/>
</dbReference>
<dbReference type="GO" id="GO:0140664">
    <property type="term" value="F:ATP-dependent DNA damage sensor activity"/>
    <property type="evidence" value="ECO:0007669"/>
    <property type="project" value="InterPro"/>
</dbReference>
<dbReference type="InterPro" id="IPR020568">
    <property type="entry name" value="Ribosomal_Su5_D2-typ_SF"/>
</dbReference>
<evidence type="ECO:0000313" key="6">
    <source>
        <dbReference type="Proteomes" id="UP000265562"/>
    </source>
</evidence>
<evidence type="ECO:0000256" key="4">
    <source>
        <dbReference type="HAMAP-Rule" id="MF_00149"/>
    </source>
</evidence>
<gene>
    <name evidence="4 5" type="primary">mutL</name>
    <name evidence="5" type="ORF">D4A81_05310</name>
</gene>
<keyword evidence="5" id="KW-0540">Nuclease</keyword>
<dbReference type="InterPro" id="IPR037198">
    <property type="entry name" value="MutL_C_sf"/>
</dbReference>
<dbReference type="SMART" id="SM00853">
    <property type="entry name" value="MutL_C"/>
    <property type="match status" value="1"/>
</dbReference>
<name>A0A385Q1E4_9FIRM</name>
<dbReference type="GO" id="GO:0032300">
    <property type="term" value="C:mismatch repair complex"/>
    <property type="evidence" value="ECO:0007669"/>
    <property type="project" value="InterPro"/>
</dbReference>
<dbReference type="CDD" id="cd00782">
    <property type="entry name" value="MutL_Trans"/>
    <property type="match status" value="1"/>
</dbReference>
<dbReference type="GO" id="GO:0030983">
    <property type="term" value="F:mismatched DNA binding"/>
    <property type="evidence" value="ECO:0007669"/>
    <property type="project" value="InterPro"/>
</dbReference>
<dbReference type="FunFam" id="3.30.565.10:FF:000003">
    <property type="entry name" value="DNA mismatch repair endonuclease MutL"/>
    <property type="match status" value="1"/>
</dbReference>
<dbReference type="CDD" id="cd16926">
    <property type="entry name" value="HATPase_MutL-MLH-PMS-like"/>
    <property type="match status" value="1"/>
</dbReference>
<keyword evidence="5" id="KW-0378">Hydrolase</keyword>
<reference evidence="5 6" key="1">
    <citation type="submission" date="2018-09" db="EMBL/GenBank/DDBJ databases">
        <title>Genome sequencing of Lachnoanaerobaculum umeaense DSM 23576.</title>
        <authorList>
            <person name="Kook J.-K."/>
            <person name="Park S.-N."/>
            <person name="Lim Y.K."/>
        </authorList>
    </citation>
    <scope>NUCLEOTIDE SEQUENCE [LARGE SCALE GENOMIC DNA]</scope>
    <source>
        <strain evidence="6">DSM 23576 \ CCUG 58757</strain>
    </source>
</reference>
<dbReference type="AlphaFoldDB" id="A0A385Q1E4"/>
<protein>
    <recommendedName>
        <fullName evidence="4">DNA mismatch repair protein MutL</fullName>
    </recommendedName>
</protein>
<dbReference type="Gene3D" id="3.30.565.10">
    <property type="entry name" value="Histidine kinase-like ATPase, C-terminal domain"/>
    <property type="match status" value="1"/>
</dbReference>
<dbReference type="HAMAP" id="MF_00149">
    <property type="entry name" value="DNA_mis_repair"/>
    <property type="match status" value="1"/>
</dbReference>
<dbReference type="KEGG" id="lua:D4A81_05310"/>
<dbReference type="InterPro" id="IPR042121">
    <property type="entry name" value="MutL_C_regsub"/>
</dbReference>
<dbReference type="SUPFAM" id="SSF55874">
    <property type="entry name" value="ATPase domain of HSP90 chaperone/DNA topoisomerase II/histidine kinase"/>
    <property type="match status" value="1"/>
</dbReference>
<keyword evidence="3 4" id="KW-0234">DNA repair</keyword>